<sequence length="923" mass="105572">MHQFSIKTTRQILSAIEGKTSEFVSAFIIPHLHSADYYISLQNEKKTTRNDRHTLMAMADPHYLDNMAFFTNPLLNVDFETDEELFRNVNKRVVIAPIVILTFEFDVDDVEFVEAQMAWARGKRDACRHHAFYQLCRDRFHDLRGMAVNFSGQKSFHYHFAFSTDHVGIRDFPLDGYKRAWSKLETVFAEFFDLATLKVAPDPALKNAGNYRRLPNGLRILDKPNVFGIEGECKQFVIFERVSERAARNIDTALLVDDMFARPLVKATRSSTSSPVVLSQIETDEQDYIDERMRHHFPEGEYPEFAGFVTEDGQTVAMFRNHPADGQPNSRMTMDFGTVQIRGSDPLDCKRGTRRLPLPLGDMIEKWRNEVALMNAVDRNRSPVEESFSLAATDYQTASAAIGDIVAQACTVKGIAHTTTLISAPEGVSKTRSLMHNLPDIIAQHEIEARHHTATMFAFATYEAAQEKAAELENMNHPLLKPILIKSFSKLYEEWAEANKEPMIGFEAADAGNYETVLSAIRDRHPQALQYMEDYNLNLWRGVRPPQRAVFFTVHAVAQVWHHKCVTRLIASPLYIDGRVEAAFADNYVRLLVHDEVGPDDLIEMHHGHLIEFVDSFRPSYDETLSDIENYRAFNRFIKHNAVPKKDNGRQLDYSDAKVLLNFKATDAVEIVDHQEYGEFQNEPFYRDEIGRKWSWCKTDWIGRARNTVLLTAERLPCHIARWRGDIEVIELDTPLIDFKPTTLKSVRISAKTIGKYAQELQKLGKVDLVSNSISDLKNSRSHLAAKGLNSYMGKPVHSIFHVFHPAIWSHLEGLNAIMGRNDCVRLRHLDEINQTIGRNMGFRYRDGASHTAHLNSRLFEAVRPLILSDRYPFTIDGVPQTARRRKYIKRKVAETIAQTINQPHQSLSHLTGSEDLVWGDEE</sequence>
<proteinExistence type="predicted"/>
<protein>
    <submittedName>
        <fullName evidence="1">Uncharacterized protein</fullName>
    </submittedName>
</protein>
<accession>A0A845A9L7</accession>
<dbReference type="AlphaFoldDB" id="A0A845A9L7"/>
<comment type="caution">
    <text evidence="1">The sequence shown here is derived from an EMBL/GenBank/DDBJ whole genome shotgun (WGS) entry which is preliminary data.</text>
</comment>
<gene>
    <name evidence="1" type="ORF">GRI62_11750</name>
</gene>
<dbReference type="OrthoDB" id="7605247at2"/>
<reference evidence="1 2" key="1">
    <citation type="submission" date="2019-12" db="EMBL/GenBank/DDBJ databases">
        <title>Genomic-based taxomic classification of the family Erythrobacteraceae.</title>
        <authorList>
            <person name="Xu L."/>
        </authorList>
    </citation>
    <scope>NUCLEOTIDE SEQUENCE [LARGE SCALE GENOMIC DNA]</scope>
    <source>
        <strain evidence="1 2">RC4-10-4</strain>
    </source>
</reference>
<evidence type="ECO:0000313" key="2">
    <source>
        <dbReference type="Proteomes" id="UP000460626"/>
    </source>
</evidence>
<keyword evidence="2" id="KW-1185">Reference proteome</keyword>
<dbReference type="EMBL" id="WTYH01000001">
    <property type="protein sequence ID" value="MXO94269.1"/>
    <property type="molecule type" value="Genomic_DNA"/>
</dbReference>
<organism evidence="1 2">
    <name type="scientific">Aurantiacibacter arachoides</name>
    <dbReference type="NCBI Taxonomy" id="1850444"/>
    <lineage>
        <taxon>Bacteria</taxon>
        <taxon>Pseudomonadati</taxon>
        <taxon>Pseudomonadota</taxon>
        <taxon>Alphaproteobacteria</taxon>
        <taxon>Sphingomonadales</taxon>
        <taxon>Erythrobacteraceae</taxon>
        <taxon>Aurantiacibacter</taxon>
    </lineage>
</organism>
<name>A0A845A9L7_9SPHN</name>
<evidence type="ECO:0000313" key="1">
    <source>
        <dbReference type="EMBL" id="MXO94269.1"/>
    </source>
</evidence>
<dbReference type="RefSeq" id="WP_131453507.1">
    <property type="nucleotide sequence ID" value="NZ_BMJK01000002.1"/>
</dbReference>
<dbReference type="Proteomes" id="UP000460626">
    <property type="component" value="Unassembled WGS sequence"/>
</dbReference>